<dbReference type="EMBL" id="BAAANE010000003">
    <property type="protein sequence ID" value="GAA1625645.1"/>
    <property type="molecule type" value="Genomic_DNA"/>
</dbReference>
<name>A0ABP4QWS4_9ACTN</name>
<reference evidence="3" key="1">
    <citation type="journal article" date="2019" name="Int. J. Syst. Evol. Microbiol.">
        <title>The Global Catalogue of Microorganisms (GCM) 10K type strain sequencing project: providing services to taxonomists for standard genome sequencing and annotation.</title>
        <authorList>
            <consortium name="The Broad Institute Genomics Platform"/>
            <consortium name="The Broad Institute Genome Sequencing Center for Infectious Disease"/>
            <person name="Wu L."/>
            <person name="Ma J."/>
        </authorList>
    </citation>
    <scope>NUCLEOTIDE SEQUENCE [LARGE SCALE GENOMIC DNA]</scope>
    <source>
        <strain evidence="3">JCM 14306</strain>
    </source>
</reference>
<keyword evidence="3" id="KW-1185">Reference proteome</keyword>
<evidence type="ECO:0000313" key="3">
    <source>
        <dbReference type="Proteomes" id="UP001501319"/>
    </source>
</evidence>
<dbReference type="Proteomes" id="UP001501319">
    <property type="component" value="Unassembled WGS sequence"/>
</dbReference>
<gene>
    <name evidence="2" type="ORF">GCM10009744_11850</name>
</gene>
<protein>
    <submittedName>
        <fullName evidence="2">Uncharacterized protein</fullName>
    </submittedName>
</protein>
<comment type="caution">
    <text evidence="2">The sequence shown here is derived from an EMBL/GenBank/DDBJ whole genome shotgun (WGS) entry which is preliminary data.</text>
</comment>
<accession>A0ABP4QWS4</accession>
<sequence length="61" mass="6141">MIPLMGVTSGAKGRGGPPTPAVVGIGRSMRARDVSRPRPENIEAAKKKAQDGKGGSSPVAS</sequence>
<organism evidence="2 3">
    <name type="scientific">Kribbella alba</name>
    <dbReference type="NCBI Taxonomy" id="190197"/>
    <lineage>
        <taxon>Bacteria</taxon>
        <taxon>Bacillati</taxon>
        <taxon>Actinomycetota</taxon>
        <taxon>Actinomycetes</taxon>
        <taxon>Propionibacteriales</taxon>
        <taxon>Kribbellaceae</taxon>
        <taxon>Kribbella</taxon>
    </lineage>
</organism>
<feature type="region of interest" description="Disordered" evidence="1">
    <location>
        <begin position="1"/>
        <end position="61"/>
    </location>
</feature>
<proteinExistence type="predicted"/>
<feature type="compositionally biased region" description="Basic and acidic residues" evidence="1">
    <location>
        <begin position="30"/>
        <end position="51"/>
    </location>
</feature>
<evidence type="ECO:0000313" key="2">
    <source>
        <dbReference type="EMBL" id="GAA1625645.1"/>
    </source>
</evidence>
<evidence type="ECO:0000256" key="1">
    <source>
        <dbReference type="SAM" id="MobiDB-lite"/>
    </source>
</evidence>